<evidence type="ECO:0000256" key="1">
    <source>
        <dbReference type="SAM" id="Coils"/>
    </source>
</evidence>
<evidence type="ECO:0000313" key="5">
    <source>
        <dbReference type="Proteomes" id="UP001194696"/>
    </source>
</evidence>
<feature type="compositionally biased region" description="Acidic residues" evidence="2">
    <location>
        <begin position="455"/>
        <end position="465"/>
    </location>
</feature>
<feature type="region of interest" description="Disordered" evidence="2">
    <location>
        <begin position="432"/>
        <end position="496"/>
    </location>
</feature>
<feature type="region of interest" description="Disordered" evidence="2">
    <location>
        <begin position="121"/>
        <end position="202"/>
    </location>
</feature>
<dbReference type="PANTHER" id="PTHR16161:SF0">
    <property type="entry name" value="TRANSCRIPTIONAL PROTEIN SWT1"/>
    <property type="match status" value="1"/>
</dbReference>
<dbReference type="Pfam" id="PF13638">
    <property type="entry name" value="PIN_4"/>
    <property type="match status" value="1"/>
</dbReference>
<keyword evidence="1" id="KW-0175">Coiled coil</keyword>
<keyword evidence="5" id="KW-1185">Reference proteome</keyword>
<dbReference type="CDD" id="cd18727">
    <property type="entry name" value="PIN_Swt1-like"/>
    <property type="match status" value="1"/>
</dbReference>
<protein>
    <submittedName>
        <fullName evidence="4">RNA endoribonuclease</fullName>
    </submittedName>
</protein>
<feature type="compositionally biased region" description="Basic residues" evidence="2">
    <location>
        <begin position="146"/>
        <end position="157"/>
    </location>
</feature>
<feature type="compositionally biased region" description="Low complexity" evidence="2">
    <location>
        <begin position="121"/>
        <end position="145"/>
    </location>
</feature>
<feature type="coiled-coil region" evidence="1">
    <location>
        <begin position="16"/>
        <end position="51"/>
    </location>
</feature>
<accession>A0ABQ7K4L1</accession>
<feature type="domain" description="PIN" evidence="3">
    <location>
        <begin position="254"/>
        <end position="405"/>
    </location>
</feature>
<proteinExistence type="predicted"/>
<dbReference type="InterPro" id="IPR052626">
    <property type="entry name" value="SWT1_Regulator"/>
</dbReference>
<dbReference type="SMART" id="SM00670">
    <property type="entry name" value="PINc"/>
    <property type="match status" value="1"/>
</dbReference>
<name>A0ABQ7K4L1_9FUNG</name>
<evidence type="ECO:0000313" key="4">
    <source>
        <dbReference type="EMBL" id="KAG0290590.1"/>
    </source>
</evidence>
<dbReference type="EMBL" id="JAAAIM010000285">
    <property type="protein sequence ID" value="KAG0290590.1"/>
    <property type="molecule type" value="Genomic_DNA"/>
</dbReference>
<dbReference type="InterPro" id="IPR002716">
    <property type="entry name" value="PIN_dom"/>
</dbReference>
<dbReference type="SUPFAM" id="SSF88723">
    <property type="entry name" value="PIN domain-like"/>
    <property type="match status" value="1"/>
</dbReference>
<feature type="compositionally biased region" description="Low complexity" evidence="2">
    <location>
        <begin position="174"/>
        <end position="192"/>
    </location>
</feature>
<gene>
    <name evidence="4" type="primary">SWT1</name>
    <name evidence="4" type="ORF">BGZ96_005957</name>
</gene>
<dbReference type="PANTHER" id="PTHR16161">
    <property type="entry name" value="TRANSCRIPTIONAL PROTEIN SWT1"/>
    <property type="match status" value="1"/>
</dbReference>
<reference evidence="4 5" key="1">
    <citation type="journal article" date="2020" name="Fungal Divers.">
        <title>Resolving the Mortierellaceae phylogeny through synthesis of multi-gene phylogenetics and phylogenomics.</title>
        <authorList>
            <person name="Vandepol N."/>
            <person name="Liber J."/>
            <person name="Desiro A."/>
            <person name="Na H."/>
            <person name="Kennedy M."/>
            <person name="Barry K."/>
            <person name="Grigoriev I.V."/>
            <person name="Miller A.N."/>
            <person name="O'Donnell K."/>
            <person name="Stajich J.E."/>
            <person name="Bonito G."/>
        </authorList>
    </citation>
    <scope>NUCLEOTIDE SEQUENCE [LARGE SCALE GENOMIC DNA]</scope>
    <source>
        <strain evidence="4 5">AD045</strain>
    </source>
</reference>
<dbReference type="InterPro" id="IPR029060">
    <property type="entry name" value="PIN-like_dom_sf"/>
</dbReference>
<evidence type="ECO:0000256" key="2">
    <source>
        <dbReference type="SAM" id="MobiDB-lite"/>
    </source>
</evidence>
<feature type="compositionally biased region" description="Polar residues" evidence="2">
    <location>
        <begin position="469"/>
        <end position="480"/>
    </location>
</feature>
<comment type="caution">
    <text evidence="4">The sequence shown here is derived from an EMBL/GenBank/DDBJ whole genome shotgun (WGS) entry which is preliminary data.</text>
</comment>
<sequence>MPEDLQALHHQQEQVRHSLEQEQLQEQERLLQLQQQTFQEQEQKYIRLQNEYHQDPTQHRAHEIMMLEQEGKHSQELFAQQRQHLLERQQQDRLRMQERQWAQEHIAMQQIQAQQLLQQQQHQQHQQQQHQQHQQQHQQHQQQHQQHQHQKRHHHHQEQHNFPQLPQHDHHQYQHQLHQQQQNIHQTQQQHVQESDSNSEAMDVDDEVGLYSIASTITNLRQLINPGHMSSSSVGAWADGAATQHRSDDNDPNAAVILDTNILISHLNFFQSLVNSYGPLTDKTNSSRSGGRRGSMIGLEKSDDVVFVVPWIVMQELDGLKGGGRAGSEIDVSGKARLAIEFLRAELSKQSSTSRLRGQKMSELVAKAEANDDKILDCCQYFRILYPDPTKTRIILFTNDKNLSVKAMVHDVEVISRFTIQLDLASVRNSISRSKDDNRNDMVSSPGLSDHIGDVGDDDLMMDDDAVSKPSSKSSELQPKNRSRRNSGKVLGEFRAEHNDRELQRIKSSSDQTTVIPDGMDPSLFRLTNHVLKNLRRFLEAVIPDHLQARYGAKWKDITNFDKAATRVKEEEMKWDSKRLAQPVRLLQDHWSVFAEVYQRPSQARKARESVDRLQSFVKTWTRVEVFGLGKVYKKDVRVLLEDVDAVLSGVTTLPESVNVGSLSGTASFYEPRRRITLMKDWRAECDRLHD</sequence>
<dbReference type="Proteomes" id="UP001194696">
    <property type="component" value="Unassembled WGS sequence"/>
</dbReference>
<dbReference type="Gene3D" id="3.40.50.1010">
    <property type="entry name" value="5'-nuclease"/>
    <property type="match status" value="1"/>
</dbReference>
<organism evidence="4 5">
    <name type="scientific">Linnemannia gamsii</name>
    <dbReference type="NCBI Taxonomy" id="64522"/>
    <lineage>
        <taxon>Eukaryota</taxon>
        <taxon>Fungi</taxon>
        <taxon>Fungi incertae sedis</taxon>
        <taxon>Mucoromycota</taxon>
        <taxon>Mortierellomycotina</taxon>
        <taxon>Mortierellomycetes</taxon>
        <taxon>Mortierellales</taxon>
        <taxon>Mortierellaceae</taxon>
        <taxon>Linnemannia</taxon>
    </lineage>
</organism>
<evidence type="ECO:0000259" key="3">
    <source>
        <dbReference type="SMART" id="SM00670"/>
    </source>
</evidence>